<proteinExistence type="predicted"/>
<name>W9Y004_9EURO</name>
<dbReference type="InterPro" id="IPR032675">
    <property type="entry name" value="LRR_dom_sf"/>
</dbReference>
<dbReference type="PROSITE" id="PS50181">
    <property type="entry name" value="FBOX"/>
    <property type="match status" value="1"/>
</dbReference>
<evidence type="ECO:0000259" key="1">
    <source>
        <dbReference type="PROSITE" id="PS50181"/>
    </source>
</evidence>
<dbReference type="CDD" id="cd09917">
    <property type="entry name" value="F-box_SF"/>
    <property type="match status" value="1"/>
</dbReference>
<dbReference type="Gene3D" id="1.20.1280.50">
    <property type="match status" value="1"/>
</dbReference>
<dbReference type="OrthoDB" id="5425556at2759"/>
<dbReference type="Pfam" id="PF12937">
    <property type="entry name" value="F-box-like"/>
    <property type="match status" value="1"/>
</dbReference>
<dbReference type="EMBL" id="AMGY01000005">
    <property type="protein sequence ID" value="EXJ82561.1"/>
    <property type="molecule type" value="Genomic_DNA"/>
</dbReference>
<dbReference type="Proteomes" id="UP000019478">
    <property type="component" value="Unassembled WGS sequence"/>
</dbReference>
<dbReference type="eggNOG" id="ENOG502TE2B">
    <property type="taxonomic scope" value="Eukaryota"/>
</dbReference>
<dbReference type="Gene3D" id="3.80.10.10">
    <property type="entry name" value="Ribonuclease Inhibitor"/>
    <property type="match status" value="1"/>
</dbReference>
<comment type="caution">
    <text evidence="2">The sequence shown here is derived from an EMBL/GenBank/DDBJ whole genome shotgun (WGS) entry which is preliminary data.</text>
</comment>
<keyword evidence="3" id="KW-1185">Reference proteome</keyword>
<dbReference type="AlphaFoldDB" id="W9Y004"/>
<dbReference type="RefSeq" id="XP_007734684.1">
    <property type="nucleotide sequence ID" value="XM_007736494.1"/>
</dbReference>
<sequence>MASSLPPPISALPPEILHQILTYLSVPTLLIFARTSRQHYSAASRALQTLQIAILPRRIHGLLAFLNSSLLEETDVLYGEPDYDVPTPNQIVVSCPLPVPLIGSKASKPKNPTEPPPTPAQHREQLFRLQDALACSILTTSSLVHLRSLTLHIYTITSPSLPEILATCFPDLRHLHLNFSHPYLHDACLPAHYWTSSEYLRASPIWDALAGIGDELESSVKLINLERLTVERAGITRTQLQKWVERNPRLQSLTLRNVAGVDASFVKWLGGVSRVSSRSVMLKSLALEHCSSLTLGTVEDFTWLDSLFDIDDAQTPTHQDPDATSALLVLSLQGSNGVSMPPLFTYLETRRPALLQITLPDGRRLTAWASPTFSRPSPSCSNTGQQHQALEGLTDMAGNGPDRNVDIHSSHAHGYRRVGRRIAGFLPLYDNTGEYTTYLRPQVQTAGDYRARYEMTQLKSQFGPMQAEL</sequence>
<evidence type="ECO:0000313" key="3">
    <source>
        <dbReference type="Proteomes" id="UP000019478"/>
    </source>
</evidence>
<dbReference type="InterPro" id="IPR001810">
    <property type="entry name" value="F-box_dom"/>
</dbReference>
<organism evidence="2 3">
    <name type="scientific">Capronia epimyces CBS 606.96</name>
    <dbReference type="NCBI Taxonomy" id="1182542"/>
    <lineage>
        <taxon>Eukaryota</taxon>
        <taxon>Fungi</taxon>
        <taxon>Dikarya</taxon>
        <taxon>Ascomycota</taxon>
        <taxon>Pezizomycotina</taxon>
        <taxon>Eurotiomycetes</taxon>
        <taxon>Chaetothyriomycetidae</taxon>
        <taxon>Chaetothyriales</taxon>
        <taxon>Herpotrichiellaceae</taxon>
        <taxon>Capronia</taxon>
    </lineage>
</organism>
<protein>
    <recommendedName>
        <fullName evidence="1">F-box domain-containing protein</fullName>
    </recommendedName>
</protein>
<dbReference type="InterPro" id="IPR036047">
    <property type="entry name" value="F-box-like_dom_sf"/>
</dbReference>
<dbReference type="SUPFAM" id="SSF52047">
    <property type="entry name" value="RNI-like"/>
    <property type="match status" value="1"/>
</dbReference>
<accession>W9Y004</accession>
<reference evidence="2 3" key="1">
    <citation type="submission" date="2013-03" db="EMBL/GenBank/DDBJ databases">
        <title>The Genome Sequence of Capronia epimyces CBS 606.96.</title>
        <authorList>
            <consortium name="The Broad Institute Genomics Platform"/>
            <person name="Cuomo C."/>
            <person name="de Hoog S."/>
            <person name="Gorbushina A."/>
            <person name="Walker B."/>
            <person name="Young S.K."/>
            <person name="Zeng Q."/>
            <person name="Gargeya S."/>
            <person name="Fitzgerald M."/>
            <person name="Haas B."/>
            <person name="Abouelleil A."/>
            <person name="Allen A.W."/>
            <person name="Alvarado L."/>
            <person name="Arachchi H.M."/>
            <person name="Berlin A.M."/>
            <person name="Chapman S.B."/>
            <person name="Gainer-Dewar J."/>
            <person name="Goldberg J."/>
            <person name="Griggs A."/>
            <person name="Gujja S."/>
            <person name="Hansen M."/>
            <person name="Howarth C."/>
            <person name="Imamovic A."/>
            <person name="Ireland A."/>
            <person name="Larimer J."/>
            <person name="McCowan C."/>
            <person name="Murphy C."/>
            <person name="Pearson M."/>
            <person name="Poon T.W."/>
            <person name="Priest M."/>
            <person name="Roberts A."/>
            <person name="Saif S."/>
            <person name="Shea T."/>
            <person name="Sisk P."/>
            <person name="Sykes S."/>
            <person name="Wortman J."/>
            <person name="Nusbaum C."/>
            <person name="Birren B."/>
        </authorList>
    </citation>
    <scope>NUCLEOTIDE SEQUENCE [LARGE SCALE GENOMIC DNA]</scope>
    <source>
        <strain evidence="2 3">CBS 606.96</strain>
    </source>
</reference>
<feature type="domain" description="F-box" evidence="1">
    <location>
        <begin position="6"/>
        <end position="50"/>
    </location>
</feature>
<evidence type="ECO:0000313" key="2">
    <source>
        <dbReference type="EMBL" id="EXJ82561.1"/>
    </source>
</evidence>
<dbReference type="HOGENOM" id="CLU_046433_0_0_1"/>
<gene>
    <name evidence="2" type="ORF">A1O3_06374</name>
</gene>
<dbReference type="GeneID" id="19170484"/>
<dbReference type="SUPFAM" id="SSF81383">
    <property type="entry name" value="F-box domain"/>
    <property type="match status" value="1"/>
</dbReference>